<reference evidence="2" key="2">
    <citation type="submission" date="2021-01" db="EMBL/GenBank/DDBJ databases">
        <authorList>
            <person name="Mieszkin S."/>
            <person name="Pouder E."/>
            <person name="Alain K."/>
        </authorList>
    </citation>
    <scope>NUCLEOTIDE SEQUENCE</scope>
    <source>
        <strain evidence="2">HW T2.11</strain>
    </source>
</reference>
<dbReference type="InterPro" id="IPR011856">
    <property type="entry name" value="tRNA_endonuc-like_dom_sf"/>
</dbReference>
<gene>
    <name evidence="2" type="ORF">ASILVAE211_25595</name>
</gene>
<dbReference type="Proteomes" id="UP000708298">
    <property type="component" value="Unassembled WGS sequence"/>
</dbReference>
<dbReference type="AlphaFoldDB" id="A0A963YWT4"/>
<evidence type="ECO:0000259" key="1">
    <source>
        <dbReference type="PROSITE" id="PS50965"/>
    </source>
</evidence>
<evidence type="ECO:0000313" key="3">
    <source>
        <dbReference type="Proteomes" id="UP000708298"/>
    </source>
</evidence>
<dbReference type="GO" id="GO:0003676">
    <property type="term" value="F:nucleic acid binding"/>
    <property type="evidence" value="ECO:0007669"/>
    <property type="project" value="InterPro"/>
</dbReference>
<dbReference type="RefSeq" id="WP_227324207.1">
    <property type="nucleotide sequence ID" value="NZ_JAESVB010000061.1"/>
</dbReference>
<dbReference type="InterPro" id="IPR011528">
    <property type="entry name" value="NERD"/>
</dbReference>
<evidence type="ECO:0000313" key="2">
    <source>
        <dbReference type="EMBL" id="MCB8878569.1"/>
    </source>
</evidence>
<dbReference type="Gene3D" id="3.40.1350.10">
    <property type="match status" value="1"/>
</dbReference>
<feature type="domain" description="NERD" evidence="1">
    <location>
        <begin position="25"/>
        <end position="138"/>
    </location>
</feature>
<comment type="caution">
    <text evidence="2">The sequence shown here is derived from an EMBL/GenBank/DDBJ whole genome shotgun (WGS) entry which is preliminary data.</text>
</comment>
<accession>A0A963YWT4</accession>
<dbReference type="Pfam" id="PF08378">
    <property type="entry name" value="NERD"/>
    <property type="match status" value="1"/>
</dbReference>
<name>A0A963YWT4_9PROT</name>
<protein>
    <submittedName>
        <fullName evidence="2">NERD domain-containing protein</fullName>
    </submittedName>
</protein>
<sequence>MDYILNSNAKTSVDHQPQPDRAAALGALGEALVAGVLRDMGWPVLRNVVLRGRGRSTEIDVIARAPAALVVFGVKTWSGSMHGTAEAAAWTRHSRGEVVEMPNAVTRNRTHVHAVERTIGDMLLVWGLVVSAGHARLAPALHMHVVPTANLVRVLSSIAEAAHSDPPAMERAWAILSREAARSPGRQTAHINWVKALWHRDGRSRHSGA</sequence>
<organism evidence="2 3">
    <name type="scientific">Acidisoma silvae</name>
    <dbReference type="NCBI Taxonomy" id="2802396"/>
    <lineage>
        <taxon>Bacteria</taxon>
        <taxon>Pseudomonadati</taxon>
        <taxon>Pseudomonadota</taxon>
        <taxon>Alphaproteobacteria</taxon>
        <taxon>Acetobacterales</taxon>
        <taxon>Acidocellaceae</taxon>
        <taxon>Acidisoma</taxon>
    </lineage>
</organism>
<dbReference type="SUPFAM" id="SSF52980">
    <property type="entry name" value="Restriction endonuclease-like"/>
    <property type="match status" value="1"/>
</dbReference>
<dbReference type="PROSITE" id="PS50965">
    <property type="entry name" value="NERD"/>
    <property type="match status" value="1"/>
</dbReference>
<reference evidence="2" key="1">
    <citation type="journal article" date="2021" name="Microorganisms">
        <title>Acidisoma silvae sp. nov. and Acidisomacellulosilytica sp. nov., Two Acidophilic Bacteria Isolated from Decaying Wood, Hydrolyzing Cellulose and Producing Poly-3-hydroxybutyrate.</title>
        <authorList>
            <person name="Mieszkin S."/>
            <person name="Pouder E."/>
            <person name="Uroz S."/>
            <person name="Simon-Colin C."/>
            <person name="Alain K."/>
        </authorList>
    </citation>
    <scope>NUCLEOTIDE SEQUENCE</scope>
    <source>
        <strain evidence="2">HW T2.11</strain>
    </source>
</reference>
<keyword evidence="3" id="KW-1185">Reference proteome</keyword>
<proteinExistence type="predicted"/>
<dbReference type="EMBL" id="JAESVB010000061">
    <property type="protein sequence ID" value="MCB8878569.1"/>
    <property type="molecule type" value="Genomic_DNA"/>
</dbReference>
<dbReference type="InterPro" id="IPR011335">
    <property type="entry name" value="Restrct_endonuc-II-like"/>
</dbReference>